<protein>
    <submittedName>
        <fullName evidence="1">Uncharacterized protein</fullName>
    </submittedName>
</protein>
<dbReference type="Proteomes" id="UP001162501">
    <property type="component" value="Chromosome 11"/>
</dbReference>
<reference evidence="1" key="2">
    <citation type="submission" date="2025-03" db="EMBL/GenBank/DDBJ databases">
        <authorList>
            <consortium name="ELIXIR-Norway"/>
            <consortium name="Elixir Norway"/>
        </authorList>
    </citation>
    <scope>NUCLEOTIDE SEQUENCE</scope>
</reference>
<sequence length="813" mass="90509">MSKLSFRARALDASKPLPVFRCEDLPDLHEYASINRAVPQMPTGMEKEEESEHHLQRAISAQQVYGEKRDNMVIPVPEAESNIAYYESIYPGEFKMPKQLIHIQPFSLDAEQPDYDLDSEDEVFVNKLKKKMDICPLQFEEMIDRLEKGSGQQPVSLQEAKLLLKEDDELIREVYEYWIKKRKNCRGPSLIPSVKQEKRDGSSTNDPYVAFRRRTEKMQTRKNRKNDEASYEKMLKLRRDLSRAVTILEMIKRREKSKRELLHLTLEIMEKRYNLGDYSGEIMSEVMAQRQPVKPTYTIPLIPIANSSQFKHQEPIDVKEFKVNKQDKADLIRPKRKYEKKPKVLPSSAAAAPQQASPTTLPVFNAKDLNQYDFPSSDEEPLSQVLSGSSEAEEENDPDGPFAFRRKAGCQYYAPHLDQTGNWPWTSPSDGGIGDVRYRYCLTTLTVPQRCIGFARRRVGRGGRVLLDRAHSDYDGVFRHLDLDMLSSPQHSPVNQPANTSETNTSDKSFSKDLSQILVNIKSCRWRHFRPRTPSLHDSDNDELSCRKLYRSINRTGTAQPGTQTCSTSTQSKSSSGSAHFAFTAEQYQQHQQQLALMQKQQLAQIQQQQASNNSSTTTPQGFVSKTLDSASAQFAASALVTSEQLMGFKMKEDVVLGIGVNGVLPASGVYKGLHLSSTTPTALVHTSPSTAGPALLQPASVTQTAGSHSAPGHPATAANSATTQVLIGNNIRLTVPSSVATVNSITPINARHIPRTLSAVPSSALKLAAAANCQVSKVPASSSVDAVPRENHDSEKPALNNIADNTVAMEVT</sequence>
<gene>
    <name evidence="1" type="ORF">MRATA1EN22A_LOCUS2888</name>
</gene>
<name>A0AC59Y809_RANTA</name>
<proteinExistence type="predicted"/>
<dbReference type="EMBL" id="OX596095">
    <property type="protein sequence ID" value="CAM9465513.1"/>
    <property type="molecule type" value="Genomic_DNA"/>
</dbReference>
<reference evidence="1" key="1">
    <citation type="submission" date="2023-05" db="EMBL/GenBank/DDBJ databases">
        <authorList>
            <consortium name="ELIXIR-Norway"/>
        </authorList>
    </citation>
    <scope>NUCLEOTIDE SEQUENCE</scope>
</reference>
<evidence type="ECO:0000313" key="2">
    <source>
        <dbReference type="Proteomes" id="UP001162501"/>
    </source>
</evidence>
<accession>A0AC59Y809</accession>
<evidence type="ECO:0000313" key="1">
    <source>
        <dbReference type="EMBL" id="CAM9465513.1"/>
    </source>
</evidence>
<organism evidence="1 2">
    <name type="scientific">Rangifer tarandus platyrhynchus</name>
    <name type="common">Svalbard reindeer</name>
    <dbReference type="NCBI Taxonomy" id="3082113"/>
    <lineage>
        <taxon>Eukaryota</taxon>
        <taxon>Metazoa</taxon>
        <taxon>Chordata</taxon>
        <taxon>Craniata</taxon>
        <taxon>Vertebrata</taxon>
        <taxon>Euteleostomi</taxon>
        <taxon>Mammalia</taxon>
        <taxon>Eutheria</taxon>
        <taxon>Laurasiatheria</taxon>
        <taxon>Artiodactyla</taxon>
        <taxon>Ruminantia</taxon>
        <taxon>Pecora</taxon>
        <taxon>Cervidae</taxon>
        <taxon>Odocoileinae</taxon>
        <taxon>Rangifer</taxon>
    </lineage>
</organism>